<feature type="region of interest" description="Disordered" evidence="1">
    <location>
        <begin position="217"/>
        <end position="258"/>
    </location>
</feature>
<evidence type="ECO:0000256" key="1">
    <source>
        <dbReference type="SAM" id="MobiDB-lite"/>
    </source>
</evidence>
<evidence type="ECO:0000313" key="2">
    <source>
        <dbReference type="EMBL" id="PZC78731.1"/>
    </source>
</evidence>
<dbReference type="AlphaFoldDB" id="A0A2W1BWL8"/>
<proteinExistence type="predicted"/>
<dbReference type="Proteomes" id="UP000249218">
    <property type="component" value="Unassembled WGS sequence"/>
</dbReference>
<gene>
    <name evidence="2" type="primary">HaOG217189</name>
    <name evidence="2" type="ORF">B5X24_HaOG217189</name>
</gene>
<dbReference type="EMBL" id="KZ149896">
    <property type="protein sequence ID" value="PZC78731.1"/>
    <property type="molecule type" value="Genomic_DNA"/>
</dbReference>
<feature type="compositionally biased region" description="Basic and acidic residues" evidence="1">
    <location>
        <begin position="243"/>
        <end position="258"/>
    </location>
</feature>
<name>A0A2W1BWL8_HELAM</name>
<organism evidence="2 3">
    <name type="scientific">Helicoverpa armigera</name>
    <name type="common">Cotton bollworm</name>
    <name type="synonym">Heliothis armigera</name>
    <dbReference type="NCBI Taxonomy" id="29058"/>
    <lineage>
        <taxon>Eukaryota</taxon>
        <taxon>Metazoa</taxon>
        <taxon>Ecdysozoa</taxon>
        <taxon>Arthropoda</taxon>
        <taxon>Hexapoda</taxon>
        <taxon>Insecta</taxon>
        <taxon>Pterygota</taxon>
        <taxon>Neoptera</taxon>
        <taxon>Endopterygota</taxon>
        <taxon>Lepidoptera</taxon>
        <taxon>Glossata</taxon>
        <taxon>Ditrysia</taxon>
        <taxon>Noctuoidea</taxon>
        <taxon>Noctuidae</taxon>
        <taxon>Heliothinae</taxon>
        <taxon>Helicoverpa</taxon>
    </lineage>
</organism>
<keyword evidence="3" id="KW-1185">Reference proteome</keyword>
<protein>
    <submittedName>
        <fullName evidence="2">Uncharacterized protein</fullName>
    </submittedName>
</protein>
<accession>A0A2W1BWL8</accession>
<sequence>MDDITDTTFVRSADLKPGKPVPHAEVLDEIFTKFLGDSYSNNGLFDLILGGESNNTDITNDTLDISDIKILDVDSVRKIINSAKKKHEQQEIANARRSDDFRRRESYDIHKSINNKTLELMLHEIYLVKDRMNSTLYFRKKYREYHSYQIALMYGAGNALLAKMESLLANFNHFKWKTHFIWWLIIYEKILACNIDINNIVERIFHVQKMFAISRGPKPKTKSQLQDMANRPNVPKGALQSALDRHDPLEDKKQLIGK</sequence>
<reference evidence="2 3" key="1">
    <citation type="journal article" date="2017" name="BMC Biol.">
        <title>Genomic innovations, transcriptional plasticity and gene loss underlying the evolution and divergence of two highly polyphagous and invasive Helicoverpa pest species.</title>
        <authorList>
            <person name="Pearce S.L."/>
            <person name="Clarke D.F."/>
            <person name="East P.D."/>
            <person name="Elfekih S."/>
            <person name="Gordon K.H."/>
            <person name="Jermiin L.S."/>
            <person name="McGaughran A."/>
            <person name="Oakeshott J.G."/>
            <person name="Papanikolaou A."/>
            <person name="Perera O.P."/>
            <person name="Rane R.V."/>
            <person name="Richards S."/>
            <person name="Tay W.T."/>
            <person name="Walsh T.K."/>
            <person name="Anderson A."/>
            <person name="Anderson C.J."/>
            <person name="Asgari S."/>
            <person name="Board P.G."/>
            <person name="Bretschneider A."/>
            <person name="Campbell P.M."/>
            <person name="Chertemps T."/>
            <person name="Christeller J.T."/>
            <person name="Coppin C.W."/>
            <person name="Downes S.J."/>
            <person name="Duan G."/>
            <person name="Farnsworth C.A."/>
            <person name="Good R.T."/>
            <person name="Han L.B."/>
            <person name="Han Y.C."/>
            <person name="Hatje K."/>
            <person name="Horne I."/>
            <person name="Huang Y.P."/>
            <person name="Hughes D.S."/>
            <person name="Jacquin-Joly E."/>
            <person name="James W."/>
            <person name="Jhangiani S."/>
            <person name="Kollmar M."/>
            <person name="Kuwar S.S."/>
            <person name="Li S."/>
            <person name="Liu N.Y."/>
            <person name="Maibeche M.T."/>
            <person name="Miller J.R."/>
            <person name="Montagne N."/>
            <person name="Perry T."/>
            <person name="Qu J."/>
            <person name="Song S.V."/>
            <person name="Sutton G.G."/>
            <person name="Vogel H."/>
            <person name="Walenz B.P."/>
            <person name="Xu W."/>
            <person name="Zhang H.J."/>
            <person name="Zou Z."/>
            <person name="Batterham P."/>
            <person name="Edwards O.R."/>
            <person name="Feyereisen R."/>
            <person name="Gibbs R.A."/>
            <person name="Heckel D.G."/>
            <person name="McGrath A."/>
            <person name="Robin C."/>
            <person name="Scherer S.E."/>
            <person name="Worley K.C."/>
            <person name="Wu Y.D."/>
        </authorList>
    </citation>
    <scope>NUCLEOTIDE SEQUENCE [LARGE SCALE GENOMIC DNA]</scope>
    <source>
        <strain evidence="2">Harm_GR_Male_#8</strain>
        <tissue evidence="2">Whole organism</tissue>
    </source>
</reference>
<evidence type="ECO:0000313" key="3">
    <source>
        <dbReference type="Proteomes" id="UP000249218"/>
    </source>
</evidence>
<dbReference type="OrthoDB" id="6882231at2759"/>